<organism evidence="3 4">
    <name type="scientific">Nicotiana attenuata</name>
    <name type="common">Coyote tobacco</name>
    <dbReference type="NCBI Taxonomy" id="49451"/>
    <lineage>
        <taxon>Eukaryota</taxon>
        <taxon>Viridiplantae</taxon>
        <taxon>Streptophyta</taxon>
        <taxon>Embryophyta</taxon>
        <taxon>Tracheophyta</taxon>
        <taxon>Spermatophyta</taxon>
        <taxon>Magnoliopsida</taxon>
        <taxon>eudicotyledons</taxon>
        <taxon>Gunneridae</taxon>
        <taxon>Pentapetalae</taxon>
        <taxon>asterids</taxon>
        <taxon>lamiids</taxon>
        <taxon>Solanales</taxon>
        <taxon>Solanaceae</taxon>
        <taxon>Nicotianoideae</taxon>
        <taxon>Nicotianeae</taxon>
        <taxon>Nicotiana</taxon>
    </lineage>
</organism>
<reference evidence="3" key="1">
    <citation type="submission" date="2016-11" db="EMBL/GenBank/DDBJ databases">
        <title>The genome of Nicotiana attenuata.</title>
        <authorList>
            <person name="Xu S."/>
            <person name="Brockmoeller T."/>
            <person name="Gaquerel E."/>
            <person name="Navarro A."/>
            <person name="Kuhl H."/>
            <person name="Gase K."/>
            <person name="Ling Z."/>
            <person name="Zhou W."/>
            <person name="Kreitzer C."/>
            <person name="Stanke M."/>
            <person name="Tang H."/>
            <person name="Lyons E."/>
            <person name="Pandey P."/>
            <person name="Pandey S.P."/>
            <person name="Timmermann B."/>
            <person name="Baldwin I.T."/>
        </authorList>
    </citation>
    <scope>NUCLEOTIDE SEQUENCE [LARGE SCALE GENOMIC DNA]</scope>
    <source>
        <strain evidence="3">UT</strain>
    </source>
</reference>
<name>A0A314L0S6_NICAT</name>
<sequence length="162" mass="19166">MVFFATVSSVAATAMLLPKAVHESRLLFSILKEKFDEFSNKVTMVIDEFDGQINNEIYEAVEIYLGNKFSGKKCRLKVSKTEEKKNFKVTLEHNEKVNDFYDGNKFKWVWLEFKCFDNPRDMNSILRSEGKCFKLTFHKKHMDLALHSYLPYIMKESRFHTR</sequence>
<dbReference type="InterPro" id="IPR025753">
    <property type="entry name" value="AAA_N_dom"/>
</dbReference>
<evidence type="ECO:0000313" key="4">
    <source>
        <dbReference type="Proteomes" id="UP000187609"/>
    </source>
</evidence>
<evidence type="ECO:0000313" key="3">
    <source>
        <dbReference type="EMBL" id="OIT34604.1"/>
    </source>
</evidence>
<dbReference type="AlphaFoldDB" id="A0A314L0S6"/>
<dbReference type="InterPro" id="IPR050747">
    <property type="entry name" value="Mitochondrial_chaperone_BCS1"/>
</dbReference>
<accession>A0A314L0S6</accession>
<keyword evidence="4" id="KW-1185">Reference proteome</keyword>
<proteinExistence type="predicted"/>
<dbReference type="Proteomes" id="UP000187609">
    <property type="component" value="Unassembled WGS sequence"/>
</dbReference>
<evidence type="ECO:0000259" key="2">
    <source>
        <dbReference type="Pfam" id="PF14363"/>
    </source>
</evidence>
<dbReference type="Pfam" id="PF14363">
    <property type="entry name" value="AAA_assoc"/>
    <property type="match status" value="1"/>
</dbReference>
<dbReference type="EMBL" id="MJEQ01000684">
    <property type="protein sequence ID" value="OIT34604.1"/>
    <property type="molecule type" value="Genomic_DNA"/>
</dbReference>
<dbReference type="STRING" id="49451.A0A314L0S6"/>
<protein>
    <submittedName>
        <fullName evidence="3">Protein hyper-sensitivity-related 4</fullName>
    </submittedName>
</protein>
<dbReference type="Gramene" id="OIT34604">
    <property type="protein sequence ID" value="OIT34604"/>
    <property type="gene ID" value="A4A49_15216"/>
</dbReference>
<keyword evidence="1" id="KW-0378">Hydrolase</keyword>
<evidence type="ECO:0000256" key="1">
    <source>
        <dbReference type="ARBA" id="ARBA00022801"/>
    </source>
</evidence>
<dbReference type="GO" id="GO:0016787">
    <property type="term" value="F:hydrolase activity"/>
    <property type="evidence" value="ECO:0007669"/>
    <property type="project" value="UniProtKB-KW"/>
</dbReference>
<feature type="domain" description="AAA-type ATPase N-terminal" evidence="2">
    <location>
        <begin position="27"/>
        <end position="110"/>
    </location>
</feature>
<comment type="caution">
    <text evidence="3">The sequence shown here is derived from an EMBL/GenBank/DDBJ whole genome shotgun (WGS) entry which is preliminary data.</text>
</comment>
<gene>
    <name evidence="3" type="primary">HSR4_5</name>
    <name evidence="3" type="ORF">A4A49_15216</name>
</gene>
<dbReference type="PANTHER" id="PTHR23070">
    <property type="entry name" value="BCS1 AAA-TYPE ATPASE"/>
    <property type="match status" value="1"/>
</dbReference>